<evidence type="ECO:0000313" key="3">
    <source>
        <dbReference type="Proteomes" id="UP000799438"/>
    </source>
</evidence>
<dbReference type="RefSeq" id="XP_033396026.1">
    <property type="nucleotide sequence ID" value="XM_033545225.1"/>
</dbReference>
<evidence type="ECO:0000313" key="2">
    <source>
        <dbReference type="EMBL" id="KAF2140313.1"/>
    </source>
</evidence>
<name>A0A6A6BAA9_9PEZI</name>
<dbReference type="Proteomes" id="UP000799438">
    <property type="component" value="Unassembled WGS sequence"/>
</dbReference>
<reference evidence="2" key="1">
    <citation type="journal article" date="2020" name="Stud. Mycol.">
        <title>101 Dothideomycetes genomes: a test case for predicting lifestyles and emergence of pathogens.</title>
        <authorList>
            <person name="Haridas S."/>
            <person name="Albert R."/>
            <person name="Binder M."/>
            <person name="Bloem J."/>
            <person name="Labutti K."/>
            <person name="Salamov A."/>
            <person name="Andreopoulos B."/>
            <person name="Baker S."/>
            <person name="Barry K."/>
            <person name="Bills G."/>
            <person name="Bluhm B."/>
            <person name="Cannon C."/>
            <person name="Castanera R."/>
            <person name="Culley D."/>
            <person name="Daum C."/>
            <person name="Ezra D."/>
            <person name="Gonzalez J."/>
            <person name="Henrissat B."/>
            <person name="Kuo A."/>
            <person name="Liang C."/>
            <person name="Lipzen A."/>
            <person name="Lutzoni F."/>
            <person name="Magnuson J."/>
            <person name="Mondo S."/>
            <person name="Nolan M."/>
            <person name="Ohm R."/>
            <person name="Pangilinan J."/>
            <person name="Park H.-J."/>
            <person name="Ramirez L."/>
            <person name="Alfaro M."/>
            <person name="Sun H."/>
            <person name="Tritt A."/>
            <person name="Yoshinaga Y."/>
            <person name="Zwiers L.-H."/>
            <person name="Turgeon B."/>
            <person name="Goodwin S."/>
            <person name="Spatafora J."/>
            <person name="Crous P."/>
            <person name="Grigoriev I."/>
        </authorList>
    </citation>
    <scope>NUCLEOTIDE SEQUENCE</scope>
    <source>
        <strain evidence="2">CBS 121167</strain>
    </source>
</reference>
<evidence type="ECO:0000256" key="1">
    <source>
        <dbReference type="SAM" id="MobiDB-lite"/>
    </source>
</evidence>
<accession>A0A6A6BAA9</accession>
<gene>
    <name evidence="2" type="ORF">K452DRAFT_335395</name>
</gene>
<sequence>MPQHNRPCVRRRDASCPDSIAWVTCTFASSPVSYAGEISRVRRHRSRTCPIPNDSEQQRHFCRFRQENRQSFNRISVEDDSDENNNLPLNTDPFGREPPWTYNPAPVAPTFDYVRTSTTLGLQSTSRPVTQHQSYESEQVYTELVNWIQRLKRESELPVASISTLDLLIRRETCTRIQLSLIDYAPHNRLFQSSDYYYTALNQLAYQYELFRVLRNALKLLPSSSNHNHLQYFHRILAAFREANRPSAFVFADSSYPVEMPLQLTPSLKAIRDKAADEGTIDGWADDIGRMIAHISSHGIEGDHWDGCAEAIEQSRQIRASERVPRL</sequence>
<protein>
    <submittedName>
        <fullName evidence="2">Uncharacterized protein</fullName>
    </submittedName>
</protein>
<feature type="region of interest" description="Disordered" evidence="1">
    <location>
        <begin position="76"/>
        <end position="99"/>
    </location>
</feature>
<organism evidence="2 3">
    <name type="scientific">Aplosporella prunicola CBS 121167</name>
    <dbReference type="NCBI Taxonomy" id="1176127"/>
    <lineage>
        <taxon>Eukaryota</taxon>
        <taxon>Fungi</taxon>
        <taxon>Dikarya</taxon>
        <taxon>Ascomycota</taxon>
        <taxon>Pezizomycotina</taxon>
        <taxon>Dothideomycetes</taxon>
        <taxon>Dothideomycetes incertae sedis</taxon>
        <taxon>Botryosphaeriales</taxon>
        <taxon>Aplosporellaceae</taxon>
        <taxon>Aplosporella</taxon>
    </lineage>
</organism>
<proteinExistence type="predicted"/>
<dbReference type="GeneID" id="54302724"/>
<keyword evidence="3" id="KW-1185">Reference proteome</keyword>
<dbReference type="AlphaFoldDB" id="A0A6A6BAA9"/>
<dbReference type="EMBL" id="ML995490">
    <property type="protein sequence ID" value="KAF2140313.1"/>
    <property type="molecule type" value="Genomic_DNA"/>
</dbReference>